<keyword evidence="2" id="KW-1017">Isopeptide bond</keyword>
<keyword evidence="5" id="KW-0007">Acetylation</keyword>
<feature type="region of interest" description="Disordered" evidence="11">
    <location>
        <begin position="251"/>
        <end position="396"/>
    </location>
</feature>
<evidence type="ECO:0000256" key="10">
    <source>
        <dbReference type="ARBA" id="ARBA00070787"/>
    </source>
</evidence>
<proteinExistence type="inferred from homology"/>
<keyword evidence="4" id="KW-0832">Ubl conjugation</keyword>
<feature type="compositionally biased region" description="Basic and acidic residues" evidence="11">
    <location>
        <begin position="359"/>
        <end position="370"/>
    </location>
</feature>
<dbReference type="Proteomes" id="UP000008064">
    <property type="component" value="Unassembled WGS sequence"/>
</dbReference>
<name>F8NYR5_SERL9</name>
<keyword evidence="7" id="KW-0539">Nucleus</keyword>
<dbReference type="SUPFAM" id="SSF56808">
    <property type="entry name" value="Ribosomal protein L1"/>
    <property type="match status" value="1"/>
</dbReference>
<evidence type="ECO:0000256" key="4">
    <source>
        <dbReference type="ARBA" id="ARBA00022843"/>
    </source>
</evidence>
<dbReference type="GO" id="GO:0005730">
    <property type="term" value="C:nucleolus"/>
    <property type="evidence" value="ECO:0007669"/>
    <property type="project" value="UniProtKB-SubCell"/>
</dbReference>
<evidence type="ECO:0000256" key="6">
    <source>
        <dbReference type="ARBA" id="ARBA00023054"/>
    </source>
</evidence>
<evidence type="ECO:0000256" key="3">
    <source>
        <dbReference type="ARBA" id="ARBA00022553"/>
    </source>
</evidence>
<dbReference type="HOGENOM" id="CLU_026457_4_0_1"/>
<comment type="similarity">
    <text evidence="9">Belongs to the universal ribosomal protein uL1 family. Highly divergent.</text>
</comment>
<dbReference type="RefSeq" id="XP_007319498.1">
    <property type="nucleotide sequence ID" value="XM_007319436.1"/>
</dbReference>
<dbReference type="Pfam" id="PF00687">
    <property type="entry name" value="Ribosomal_L1"/>
    <property type="match status" value="1"/>
</dbReference>
<comment type="subcellular location">
    <subcellularLocation>
        <location evidence="1">Nucleus</location>
        <location evidence="1">Nucleolus</location>
    </subcellularLocation>
</comment>
<protein>
    <recommendedName>
        <fullName evidence="10">Ribosomal L1 domain-containing protein 1</fullName>
    </recommendedName>
</protein>
<gene>
    <name evidence="12" type="ORF">SERLADRAFT_356553</name>
</gene>
<evidence type="ECO:0000256" key="1">
    <source>
        <dbReference type="ARBA" id="ARBA00004604"/>
    </source>
</evidence>
<organism>
    <name type="scientific">Serpula lacrymans var. lacrymans (strain S7.9)</name>
    <name type="common">Dry rot fungus</name>
    <dbReference type="NCBI Taxonomy" id="578457"/>
    <lineage>
        <taxon>Eukaryota</taxon>
        <taxon>Fungi</taxon>
        <taxon>Dikarya</taxon>
        <taxon>Basidiomycota</taxon>
        <taxon>Agaricomycotina</taxon>
        <taxon>Agaricomycetes</taxon>
        <taxon>Agaricomycetidae</taxon>
        <taxon>Boletales</taxon>
        <taxon>Coniophorineae</taxon>
        <taxon>Serpulaceae</taxon>
        <taxon>Serpula</taxon>
    </lineage>
</organism>
<evidence type="ECO:0000256" key="7">
    <source>
        <dbReference type="ARBA" id="ARBA00023242"/>
    </source>
</evidence>
<dbReference type="OrthoDB" id="10251727at2759"/>
<evidence type="ECO:0000256" key="9">
    <source>
        <dbReference type="ARBA" id="ARBA00061550"/>
    </source>
</evidence>
<feature type="compositionally biased region" description="Basic and acidic residues" evidence="11">
    <location>
        <begin position="274"/>
        <end position="293"/>
    </location>
</feature>
<dbReference type="EMBL" id="GL945435">
    <property type="protein sequence ID" value="EGO23736.1"/>
    <property type="molecule type" value="Genomic_DNA"/>
</dbReference>
<reference evidence="12" key="1">
    <citation type="submission" date="2011-04" db="EMBL/GenBank/DDBJ databases">
        <title>Evolution of plant cell wall degrading machinery underlies the functional diversity of forest fungi.</title>
        <authorList>
            <consortium name="US DOE Joint Genome Institute (JGI-PGF)"/>
            <person name="Eastwood D.C."/>
            <person name="Floudas D."/>
            <person name="Binder M."/>
            <person name="Majcherczyk A."/>
            <person name="Schneider P."/>
            <person name="Aerts A."/>
            <person name="Asiegbu F.O."/>
            <person name="Baker S.E."/>
            <person name="Barry K."/>
            <person name="Bendiksby M."/>
            <person name="Blumentritt M."/>
            <person name="Coutinho P.M."/>
            <person name="Cullen D."/>
            <person name="Cullen D."/>
            <person name="Gathman A."/>
            <person name="Goodell B."/>
            <person name="Henrissat B."/>
            <person name="Ihrmark K."/>
            <person name="Kauserud H."/>
            <person name="Kohler A."/>
            <person name="LaButti K."/>
            <person name="Lapidus A."/>
            <person name="Lavin J.L."/>
            <person name="Lee Y.-H."/>
            <person name="Lindquist E."/>
            <person name="Lilly W."/>
            <person name="Lucas S."/>
            <person name="Morin E."/>
            <person name="Murat C."/>
            <person name="Oguiza J.A."/>
            <person name="Park J."/>
            <person name="Pisabarro A.G."/>
            <person name="Riley R."/>
            <person name="Rosling A."/>
            <person name="Salamov A."/>
            <person name="Schmidt O."/>
            <person name="Schmutz J."/>
            <person name="Skrede I."/>
            <person name="Stenlid J."/>
            <person name="Wiebenga A."/>
            <person name="Xie X."/>
            <person name="Kues U."/>
            <person name="Hibbett D.S."/>
            <person name="Hoffmeister D."/>
            <person name="Hogberg N."/>
            <person name="Martin F."/>
            <person name="Grigoriev I.V."/>
            <person name="Watkinson S.C."/>
        </authorList>
    </citation>
    <scope>NUCLEOTIDE SEQUENCE</scope>
    <source>
        <strain evidence="12">S7.9</strain>
    </source>
</reference>
<dbReference type="InterPro" id="IPR028364">
    <property type="entry name" value="Ribosomal_uL1/biogenesis"/>
</dbReference>
<evidence type="ECO:0000256" key="11">
    <source>
        <dbReference type="SAM" id="MobiDB-lite"/>
    </source>
</evidence>
<comment type="function">
    <text evidence="8">Regulates cellular senescence through inhibition of PTEN translation. Acts as a pro-apoptotic regulator in response to DNA damage.</text>
</comment>
<accession>F8NYR5</accession>
<evidence type="ECO:0000256" key="5">
    <source>
        <dbReference type="ARBA" id="ARBA00022990"/>
    </source>
</evidence>
<keyword evidence="6" id="KW-0175">Coiled coil</keyword>
<feature type="compositionally biased region" description="Pro residues" evidence="11">
    <location>
        <begin position="323"/>
        <end position="334"/>
    </location>
</feature>
<dbReference type="CDD" id="cd00403">
    <property type="entry name" value="Ribosomal_L1"/>
    <property type="match status" value="1"/>
</dbReference>
<keyword evidence="3" id="KW-0597">Phosphoprotein</keyword>
<evidence type="ECO:0000313" key="12">
    <source>
        <dbReference type="EMBL" id="EGO23736.1"/>
    </source>
</evidence>
<sequence>MAKSELIDSHVSVKQCKLAIDALHTHALKKQKEKEETELLTGKEQNIWLQVAVKKMHPEKKIKPIRVPIKHPLVDPRTSGVCLITKDPQRLYKDLLEAHGIKFISRVVGITKLKGKFKPFEARRMLLKENGLFLADERVIPLLPGLLGRKWFDAKKQPIPVCLTRKDLKAELERAIESTYMHQNQGTCTSVKIGILSHTPAQILSNLKMALPTIAKYIKGGWENIQSLQLKSNFSASLPIWTCDLGEDEGGRWDGLTAQSDQENSDSSEEEEENNGKTDIKEKQVSQEPEKAAPAKRTKRPLDDAAEKPKKKAKAVVSAEPIPTTPALPAPSPSPKATKTPSKKSKPEPVAVSVSQAELKQKRSSESGEKKKAKVLKGKGSKSAKEKILGKKSSQA</sequence>
<evidence type="ECO:0000256" key="8">
    <source>
        <dbReference type="ARBA" id="ARBA00054167"/>
    </source>
</evidence>
<dbReference type="FunFam" id="3.40.50.790:FF:000004">
    <property type="entry name" value="Ribosomal L1 domain-containing 1-like 1"/>
    <property type="match status" value="1"/>
</dbReference>
<dbReference type="AlphaFoldDB" id="F8NYR5"/>
<dbReference type="KEGG" id="sla:SERLADRAFT_356553"/>
<dbReference type="InterPro" id="IPR023674">
    <property type="entry name" value="Ribosomal_uL1-like"/>
</dbReference>
<feature type="compositionally biased region" description="Acidic residues" evidence="11">
    <location>
        <begin position="263"/>
        <end position="273"/>
    </location>
</feature>
<dbReference type="InterPro" id="IPR016095">
    <property type="entry name" value="Ribosomal_uL1_3-a/b-sand"/>
</dbReference>
<dbReference type="Gene3D" id="3.40.50.790">
    <property type="match status" value="1"/>
</dbReference>
<dbReference type="GeneID" id="18809534"/>
<evidence type="ECO:0000256" key="2">
    <source>
        <dbReference type="ARBA" id="ARBA00022499"/>
    </source>
</evidence>
<feature type="compositionally biased region" description="Basic residues" evidence="11">
    <location>
        <begin position="371"/>
        <end position="382"/>
    </location>
</feature>